<keyword evidence="5" id="KW-0472">Membrane</keyword>
<dbReference type="Pfam" id="PF06835">
    <property type="entry name" value="LptC"/>
    <property type="match status" value="1"/>
</dbReference>
<keyword evidence="3" id="KW-0812">Transmembrane</keyword>
<keyword evidence="7" id="KW-1185">Reference proteome</keyword>
<dbReference type="GO" id="GO:0030288">
    <property type="term" value="C:outer membrane-bounded periplasmic space"/>
    <property type="evidence" value="ECO:0007669"/>
    <property type="project" value="TreeGrafter"/>
</dbReference>
<dbReference type="InterPro" id="IPR052363">
    <property type="entry name" value="LPS_export_LptC"/>
</dbReference>
<accession>A0A1C4B1U1</accession>
<dbReference type="EMBL" id="FMAR01000002">
    <property type="protein sequence ID" value="SCC00797.1"/>
    <property type="molecule type" value="Genomic_DNA"/>
</dbReference>
<keyword evidence="1" id="KW-1003">Cell membrane</keyword>
<dbReference type="Proteomes" id="UP000242818">
    <property type="component" value="Unassembled WGS sequence"/>
</dbReference>
<keyword evidence="2" id="KW-0997">Cell inner membrane</keyword>
<dbReference type="InterPro" id="IPR010664">
    <property type="entry name" value="LipoPS_assembly_LptC-rel"/>
</dbReference>
<evidence type="ECO:0000313" key="7">
    <source>
        <dbReference type="Proteomes" id="UP000242818"/>
    </source>
</evidence>
<dbReference type="AlphaFoldDB" id="A0A1C4B1U1"/>
<dbReference type="GO" id="GO:0005886">
    <property type="term" value="C:plasma membrane"/>
    <property type="evidence" value="ECO:0007669"/>
    <property type="project" value="InterPro"/>
</dbReference>
<evidence type="ECO:0000256" key="1">
    <source>
        <dbReference type="ARBA" id="ARBA00022475"/>
    </source>
</evidence>
<dbReference type="PANTHER" id="PTHR37481">
    <property type="entry name" value="LIPOPOLYSACCHARIDE EXPORT SYSTEM PROTEIN LPTC"/>
    <property type="match status" value="1"/>
</dbReference>
<keyword evidence="4" id="KW-1133">Transmembrane helix</keyword>
<organism evidence="6 7">
    <name type="scientific">Chitinophaga costaii</name>
    <dbReference type="NCBI Taxonomy" id="1335309"/>
    <lineage>
        <taxon>Bacteria</taxon>
        <taxon>Pseudomonadati</taxon>
        <taxon>Bacteroidota</taxon>
        <taxon>Chitinophagia</taxon>
        <taxon>Chitinophagales</taxon>
        <taxon>Chitinophagaceae</taxon>
        <taxon>Chitinophaga</taxon>
    </lineage>
</organism>
<evidence type="ECO:0000256" key="4">
    <source>
        <dbReference type="ARBA" id="ARBA00022989"/>
    </source>
</evidence>
<name>A0A1C4B1U1_9BACT</name>
<protein>
    <submittedName>
        <fullName evidence="6">LPS export ABC transporter protein LptC</fullName>
    </submittedName>
</protein>
<evidence type="ECO:0000256" key="2">
    <source>
        <dbReference type="ARBA" id="ARBA00022519"/>
    </source>
</evidence>
<reference evidence="6 7" key="1">
    <citation type="submission" date="2016-08" db="EMBL/GenBank/DDBJ databases">
        <authorList>
            <person name="Seilhamer J.J."/>
        </authorList>
    </citation>
    <scope>NUCLEOTIDE SEQUENCE [LARGE SCALE GENOMIC DNA]</scope>
    <source>
        <strain evidence="6 7">A37T2</strain>
    </source>
</reference>
<dbReference type="NCBIfam" id="TIGR04409">
    <property type="entry name" value="LptC_YrbK"/>
    <property type="match status" value="1"/>
</dbReference>
<sequence length="170" mass="18938">MTTGCENDLKTIMELDKKNAGVEKASGITIIYSQKAKVTAKLIADSMERHLEAPTFLEFTHGLHVDIYDDSLGTVESTVDAKHGKYMDGTADIFLWDNVVVKNKKGERLDTKQLNWDAKKQKFISNAKVRISTPTDTIRGTGLEANQDFSIYKILNPEGPFTVKDSALIQ</sequence>
<gene>
    <name evidence="6" type="ORF">GA0116948_102385</name>
</gene>
<dbReference type="Gene3D" id="2.60.450.10">
    <property type="entry name" value="Lipopolysaccharide (LPS) transport protein A like domain"/>
    <property type="match status" value="1"/>
</dbReference>
<evidence type="ECO:0000256" key="3">
    <source>
        <dbReference type="ARBA" id="ARBA00022692"/>
    </source>
</evidence>
<evidence type="ECO:0000313" key="6">
    <source>
        <dbReference type="EMBL" id="SCC00797.1"/>
    </source>
</evidence>
<dbReference type="GO" id="GO:0015221">
    <property type="term" value="F:lipopolysaccharide transmembrane transporter activity"/>
    <property type="evidence" value="ECO:0007669"/>
    <property type="project" value="InterPro"/>
</dbReference>
<dbReference type="GO" id="GO:0017089">
    <property type="term" value="F:glycolipid transfer activity"/>
    <property type="evidence" value="ECO:0007669"/>
    <property type="project" value="TreeGrafter"/>
</dbReference>
<evidence type="ECO:0000256" key="5">
    <source>
        <dbReference type="ARBA" id="ARBA00023136"/>
    </source>
</evidence>
<dbReference type="STRING" id="1335309.GA0116948_102385"/>
<dbReference type="PANTHER" id="PTHR37481:SF1">
    <property type="entry name" value="LIPOPOLYSACCHARIDE EXPORT SYSTEM PROTEIN LPTC"/>
    <property type="match status" value="1"/>
</dbReference>
<dbReference type="InterPro" id="IPR026265">
    <property type="entry name" value="LptC"/>
</dbReference>
<proteinExistence type="predicted"/>